<evidence type="ECO:0000256" key="4">
    <source>
        <dbReference type="SAM" id="MobiDB-lite"/>
    </source>
</evidence>
<reference evidence="6 7" key="1">
    <citation type="submission" date="2019-03" db="EMBL/GenBank/DDBJ databases">
        <title>Draft genome sequences of novel Actinobacteria.</title>
        <authorList>
            <person name="Sahin N."/>
            <person name="Ay H."/>
            <person name="Saygin H."/>
        </authorList>
    </citation>
    <scope>NUCLEOTIDE SEQUENCE [LARGE SCALE GENOMIC DNA]</scope>
    <source>
        <strain evidence="6 7">KC310</strain>
    </source>
</reference>
<dbReference type="Pfam" id="PF00356">
    <property type="entry name" value="LacI"/>
    <property type="match status" value="1"/>
</dbReference>
<dbReference type="InterPro" id="IPR010982">
    <property type="entry name" value="Lambda_DNA-bd_dom_sf"/>
</dbReference>
<accession>A0A4V2Y7U2</accession>
<evidence type="ECO:0000256" key="3">
    <source>
        <dbReference type="ARBA" id="ARBA00023163"/>
    </source>
</evidence>
<dbReference type="PROSITE" id="PS50932">
    <property type="entry name" value="HTH_LACI_2"/>
    <property type="match status" value="1"/>
</dbReference>
<feature type="domain" description="HTH lacI-type" evidence="5">
    <location>
        <begin position="58"/>
        <end position="112"/>
    </location>
</feature>
<keyword evidence="1" id="KW-0805">Transcription regulation</keyword>
<dbReference type="SMART" id="SM00354">
    <property type="entry name" value="HTH_LACI"/>
    <property type="match status" value="1"/>
</dbReference>
<dbReference type="GO" id="GO:0003700">
    <property type="term" value="F:DNA-binding transcription factor activity"/>
    <property type="evidence" value="ECO:0007669"/>
    <property type="project" value="TreeGrafter"/>
</dbReference>
<evidence type="ECO:0000313" key="6">
    <source>
        <dbReference type="EMBL" id="TDC93315.1"/>
    </source>
</evidence>
<feature type="region of interest" description="Disordered" evidence="4">
    <location>
        <begin position="1"/>
        <end position="74"/>
    </location>
</feature>
<dbReference type="CDD" id="cd01392">
    <property type="entry name" value="HTH_LacI"/>
    <property type="match status" value="1"/>
</dbReference>
<evidence type="ECO:0000313" key="7">
    <source>
        <dbReference type="Proteomes" id="UP000295258"/>
    </source>
</evidence>
<comment type="caution">
    <text evidence="6">The sequence shown here is derived from an EMBL/GenBank/DDBJ whole genome shotgun (WGS) entry which is preliminary data.</text>
</comment>
<dbReference type="Gene3D" id="3.40.50.2300">
    <property type="match status" value="2"/>
</dbReference>
<dbReference type="Proteomes" id="UP000295258">
    <property type="component" value="Unassembled WGS sequence"/>
</dbReference>
<organism evidence="6 7">
    <name type="scientific">Nonomuraea deserti</name>
    <dbReference type="NCBI Taxonomy" id="1848322"/>
    <lineage>
        <taxon>Bacteria</taxon>
        <taxon>Bacillati</taxon>
        <taxon>Actinomycetota</taxon>
        <taxon>Actinomycetes</taxon>
        <taxon>Streptosporangiales</taxon>
        <taxon>Streptosporangiaceae</taxon>
        <taxon>Nonomuraea</taxon>
    </lineage>
</organism>
<protein>
    <submittedName>
        <fullName evidence="6">LacI family transcriptional regulator</fullName>
    </submittedName>
</protein>
<sequence length="391" mass="42096">MGALRRRDDHAQRSPDRSGTRTRPRLKACAAGTSSCSRPRAGYGAAVSGDASTEPRRPGMRQVAREAGVSPTTVSNVLNSPELVAEETRRRVHAAMERMGYLPDNAARRLRGMPSPLVGAVTLDIAGPFFTEVCRGVEDRLLQDGCMLMTCSTDLQPGRERHYLQELEKQRVRGVLITPVEADLDPLVSLAGRGVPVVLLDHRSDGRLCSVSMDNQWGGEQVAAHLITLGHRRIALLSASIEVQQTVERHAGVRTAFVKAGLDPGRGVLDVRVPSPDITVTAAAALEDVLGAADPPTAIICLNDTAALGVIGGLKERGIVVPGEMSVVGYDDVAFAAQLAPSLTTVWQPKRELGRVAAELLLDETRPGHRHQKLVYRPRLVVRESTAPPCR</sequence>
<dbReference type="AlphaFoldDB" id="A0A4V2Y7U2"/>
<dbReference type="InterPro" id="IPR046335">
    <property type="entry name" value="LacI/GalR-like_sensor"/>
</dbReference>
<dbReference type="PANTHER" id="PTHR30146">
    <property type="entry name" value="LACI-RELATED TRANSCRIPTIONAL REPRESSOR"/>
    <property type="match status" value="1"/>
</dbReference>
<proteinExistence type="predicted"/>
<keyword evidence="2" id="KW-0238">DNA-binding</keyword>
<dbReference type="SUPFAM" id="SSF47413">
    <property type="entry name" value="lambda repressor-like DNA-binding domains"/>
    <property type="match status" value="1"/>
</dbReference>
<dbReference type="InterPro" id="IPR028082">
    <property type="entry name" value="Peripla_BP_I"/>
</dbReference>
<dbReference type="EMBL" id="SMKO01000188">
    <property type="protein sequence ID" value="TDC93315.1"/>
    <property type="molecule type" value="Genomic_DNA"/>
</dbReference>
<dbReference type="InterPro" id="IPR000843">
    <property type="entry name" value="HTH_LacI"/>
</dbReference>
<name>A0A4V2Y7U2_9ACTN</name>
<dbReference type="Gene3D" id="1.10.260.40">
    <property type="entry name" value="lambda repressor-like DNA-binding domains"/>
    <property type="match status" value="1"/>
</dbReference>
<dbReference type="Pfam" id="PF13377">
    <property type="entry name" value="Peripla_BP_3"/>
    <property type="match status" value="1"/>
</dbReference>
<evidence type="ECO:0000259" key="5">
    <source>
        <dbReference type="PROSITE" id="PS50932"/>
    </source>
</evidence>
<evidence type="ECO:0000256" key="1">
    <source>
        <dbReference type="ARBA" id="ARBA00023015"/>
    </source>
</evidence>
<keyword evidence="3" id="KW-0804">Transcription</keyword>
<gene>
    <name evidence="6" type="ORF">E1292_40970</name>
</gene>
<feature type="compositionally biased region" description="Basic and acidic residues" evidence="4">
    <location>
        <begin position="1"/>
        <end position="19"/>
    </location>
</feature>
<evidence type="ECO:0000256" key="2">
    <source>
        <dbReference type="ARBA" id="ARBA00023125"/>
    </source>
</evidence>
<keyword evidence="7" id="KW-1185">Reference proteome</keyword>
<dbReference type="PANTHER" id="PTHR30146:SF109">
    <property type="entry name" value="HTH-TYPE TRANSCRIPTIONAL REGULATOR GALS"/>
    <property type="match status" value="1"/>
</dbReference>
<dbReference type="GO" id="GO:0000976">
    <property type="term" value="F:transcription cis-regulatory region binding"/>
    <property type="evidence" value="ECO:0007669"/>
    <property type="project" value="TreeGrafter"/>
</dbReference>
<dbReference type="SUPFAM" id="SSF53822">
    <property type="entry name" value="Periplasmic binding protein-like I"/>
    <property type="match status" value="1"/>
</dbReference>